<feature type="region of interest" description="Disordered" evidence="2">
    <location>
        <begin position="925"/>
        <end position="977"/>
    </location>
</feature>
<dbReference type="RefSeq" id="XP_022079934.1">
    <property type="nucleotide sequence ID" value="XM_022224242.1"/>
</dbReference>
<dbReference type="InterPro" id="IPR001478">
    <property type="entry name" value="PDZ"/>
</dbReference>
<sequence length="2094" mass="229969">MVVVMKPATSTHCFSPEACCPGEASDKSESQPTWPGPRKVTLQRNATGFGFTLRHFIVYPPESAVAELSRQEGVASGDDRNKKRAKITALEPMDTIFVKHVKPEGAAERAGLSTGDRIVSVNGESVTGKSYSQVVGLIQSSDLYLKLLVVPREEDILQVAYPTSAYKTSDNLPASQPPKPEPDSHFGGRSGINDAPSSSEASYPSPILPADKTEEGHDTVILRQEPDLLSHQTRHKTEMVLSVGSKPIKTSTPVYDNWSSSREALDSKSRSTPTTGGSLDAGRTGFSGQTKQPVDSRFGYIHSRPASGISVASSTSSADSSASGQKTGRTFKITSIFGSHSRQSQRTDNVTHRAPGRNELQHRPSSKLERNNVDSSAATSLSVSHQKAASVDYGPVVRLRTGTGPNDYITLTGQRRGDPSSNKPTTRQSSSMDNLAYNTDSRDVRSSNGGQVSSSYDNLHLSGANGTEWEVRSGEQARIASTGPRLGSDSQVNWQDTVTRRYHRTKQMETSTAAVTTIDLNARGAVEEQGYKEVAADPNMRDLFMRQARHQRDRRGYEKKEASLSSSKSADSIRYIDGRPMRSNTVSAADTRPPISPTERRYSQFPDKSTGYPVGQAGPRDLYISEAGQHCASSQEQLIQDSRGYHDRQAPLNEAKYRALPVSTVKIVDLEGNVKTTKVADLAEDTASPSTSNMNTEEEPVSPTRVQDRISYWHKKSIQGSSADQMDGLSWRRGSSRSNQPDRPDPSLAPRYRANAHVPLPGGGREREKPPVPKRESSRGRVRERNMERERQHERRMYERHRSKSYDRSAQQRSAAWFRPARRQTTDDMSVDSLTSDGAISLASSRKESTASSISDGCSLDDEYPPVLSLVVRRPRACSEAGVRANRRGMHELQLQNISFRRHLSIDEGSRQRLVRRTSYLRATLSDEEEEGPKDASSVADTTSLSSMSAHGGEGSSPVVLRRNATPRRNPSINKLKQIFGEGTPIIVDAIHKPGTTAAATGTGSGNDGQAVGPTEGGQDPEVTKEGPASIKVEVKEWKRASDRSWKPVWMVLKNKTMYLLKERRDTGTSPSSAEDNPISIKASMVDIAYDYTKKKNVFRLSTSTGSEYLIQVSDTETMLAWITAIQANLTPGGDDIVSADIIMRKTQHHHDAGATAHSATSKNVLSPPNSRKKANSRSPSPALQPQPTKKQSTGLAGKMRHKMKKKGGGGSATVWGQPTAEELKSLTFGVPLEKCTSSDTNEFVPMFVDICCGIVEELGMDTVGIYRVPGNTAGVSYLQEVLKSGPEEADFTDSRWRDVNVISSLLKMFFRKLPDPLVPRDQYRDFIAANRCKEPAERMWALRRQIHNLPDHHYETFKCLAGHLRLVSQNYEVNKMEVRNLAIVFGPTLIRSGDNSMVTMVTDMSDQCCIVESIIQHCEWFFSDDVESQQAVPSDALPEAELMSSDASELLSKARKDDQSGESGSDSSKGKEINAMELMSSVISAANRKLKGRSTKKSLPSPEESDGAEYGFPSKGVDTEVKVRAIKNQTSDKVGENEDPPNVAGTKQRSTVKVTLRHDAHYSVKTNLEAGASLYGPESMANLPTYASARQQLQPPRGLYGQYGSRGRSPSGSSDNSNKASAPPQGAGSRAPRTQGSNRKAALAPDRDWKSEFAKERERIEREHQKAVRDYEKEDAMNVEELYRPRDYLHEISAVSNKIADFASQGQRQDKPSGSDRRPGQSLDTDSLMSDFSTASSNNNNTTLHSARSDPLFSTRLEIRESASESESDFVQAMKATFDERLQKVVHQESEDDKLSDKSSASSKATHNDRRTVDGVYVATPYQRSEEKDAFRVRTSSGTYMRNLKQISSRTPTGGASSGAQPVSLTSRFNELSVAPKSEDLVKKSSSTPASTTSSPTRGTRTPRKTSRIEVTLTLEKKGPTPSKQLPASLTPSSEPPPRAEPKAVQEPTPKRKQRPQALAATSKDTLSIKEQHRENRRRRHTVGGGRDAPEYRKILEYNLNKANEPPRKPSAFDRLRPFGKPSKDSQPQSMKSWMDSERVRTNSSPNLLASVAMSTPPANAPLSKPKSTSNLDGTKLSLPTRKDSHPQKFSYV</sequence>
<evidence type="ECO:0000256" key="2">
    <source>
        <dbReference type="SAM" id="MobiDB-lite"/>
    </source>
</evidence>
<feature type="compositionally biased region" description="Polar residues" evidence="2">
    <location>
        <begin position="1723"/>
        <end position="1733"/>
    </location>
</feature>
<dbReference type="GO" id="GO:0005096">
    <property type="term" value="F:GTPase activator activity"/>
    <property type="evidence" value="ECO:0007669"/>
    <property type="project" value="UniProtKB-KW"/>
</dbReference>
<evidence type="ECO:0000313" key="6">
    <source>
        <dbReference type="Proteomes" id="UP000694845"/>
    </source>
</evidence>
<feature type="compositionally biased region" description="Polar residues" evidence="2">
    <location>
        <begin position="446"/>
        <end position="457"/>
    </location>
</feature>
<dbReference type="SUPFAM" id="SSF50156">
    <property type="entry name" value="PDZ domain-like"/>
    <property type="match status" value="1"/>
</dbReference>
<feature type="compositionally biased region" description="Low complexity" evidence="2">
    <location>
        <begin position="563"/>
        <end position="572"/>
    </location>
</feature>
<feature type="compositionally biased region" description="Polar residues" evidence="2">
    <location>
        <begin position="1158"/>
        <end position="1170"/>
    </location>
</feature>
<dbReference type="PRINTS" id="PR00683">
    <property type="entry name" value="SPECTRINPH"/>
</dbReference>
<feature type="region of interest" description="Disordered" evidence="2">
    <location>
        <begin position="251"/>
        <end position="301"/>
    </location>
</feature>
<dbReference type="InterPro" id="IPR001605">
    <property type="entry name" value="PH_dom-spectrin-type"/>
</dbReference>
<feature type="region of interest" description="Disordered" evidence="2">
    <location>
        <begin position="549"/>
        <end position="611"/>
    </location>
</feature>
<evidence type="ECO:0000259" key="4">
    <source>
        <dbReference type="PROSITE" id="PS50106"/>
    </source>
</evidence>
<evidence type="ECO:0000259" key="5">
    <source>
        <dbReference type="PROSITE" id="PS50238"/>
    </source>
</evidence>
<feature type="compositionally biased region" description="Polar residues" evidence="2">
    <location>
        <begin position="409"/>
        <end position="439"/>
    </location>
</feature>
<evidence type="ECO:0000256" key="1">
    <source>
        <dbReference type="ARBA" id="ARBA00022468"/>
    </source>
</evidence>
<dbReference type="SUPFAM" id="SSF50729">
    <property type="entry name" value="PH domain-like"/>
    <property type="match status" value="1"/>
</dbReference>
<feature type="region of interest" description="Disordered" evidence="2">
    <location>
        <begin position="997"/>
        <end position="1026"/>
    </location>
</feature>
<dbReference type="InterPro" id="IPR008936">
    <property type="entry name" value="Rho_GTPase_activation_prot"/>
</dbReference>
<dbReference type="GO" id="GO:0007165">
    <property type="term" value="P:signal transduction"/>
    <property type="evidence" value="ECO:0007669"/>
    <property type="project" value="InterPro"/>
</dbReference>
<dbReference type="PROSITE" id="PS50238">
    <property type="entry name" value="RHOGAP"/>
    <property type="match status" value="1"/>
</dbReference>
<feature type="compositionally biased region" description="Basic and acidic residues" evidence="2">
    <location>
        <begin position="359"/>
        <end position="372"/>
    </location>
</feature>
<organism evidence="6 7">
    <name type="scientific">Acanthaster planci</name>
    <name type="common">Crown-of-thorns starfish</name>
    <dbReference type="NCBI Taxonomy" id="133434"/>
    <lineage>
        <taxon>Eukaryota</taxon>
        <taxon>Metazoa</taxon>
        <taxon>Echinodermata</taxon>
        <taxon>Eleutherozoa</taxon>
        <taxon>Asterozoa</taxon>
        <taxon>Asteroidea</taxon>
        <taxon>Valvatacea</taxon>
        <taxon>Valvatida</taxon>
        <taxon>Acanthasteridae</taxon>
        <taxon>Acanthaster</taxon>
    </lineage>
</organism>
<feature type="region of interest" description="Disordered" evidence="2">
    <location>
        <begin position="334"/>
        <end position="458"/>
    </location>
</feature>
<dbReference type="SMART" id="SM00324">
    <property type="entry name" value="RhoGAP"/>
    <property type="match status" value="1"/>
</dbReference>
<feature type="region of interest" description="Disordered" evidence="2">
    <location>
        <begin position="1452"/>
        <end position="1474"/>
    </location>
</feature>
<keyword evidence="6" id="KW-1185">Reference proteome</keyword>
<dbReference type="KEGG" id="aplc:110973414"/>
<feature type="region of interest" description="Disordered" evidence="2">
    <location>
        <begin position="682"/>
        <end position="833"/>
    </location>
</feature>
<accession>A0A8B7XGM0</accession>
<dbReference type="Pfam" id="PF15410">
    <property type="entry name" value="PH_9"/>
    <property type="match status" value="1"/>
</dbReference>
<dbReference type="FunFam" id="1.10.555.10:FF:000058">
    <property type="entry name" value="GTPase-activating protein pac-1"/>
    <property type="match status" value="1"/>
</dbReference>
<dbReference type="Pfam" id="PF17820">
    <property type="entry name" value="PDZ_6"/>
    <property type="match status" value="1"/>
</dbReference>
<feature type="region of interest" description="Disordered" evidence="2">
    <location>
        <begin position="1149"/>
        <end position="1217"/>
    </location>
</feature>
<gene>
    <name evidence="7" type="primary">LOC110973414</name>
</gene>
<dbReference type="InterPro" id="IPR001849">
    <property type="entry name" value="PH_domain"/>
</dbReference>
<dbReference type="InterPro" id="IPR011993">
    <property type="entry name" value="PH-like_dom_sf"/>
</dbReference>
<evidence type="ECO:0000259" key="3">
    <source>
        <dbReference type="PROSITE" id="PS50003"/>
    </source>
</evidence>
<feature type="compositionally biased region" description="Polar residues" evidence="2">
    <location>
        <begin position="334"/>
        <end position="348"/>
    </location>
</feature>
<dbReference type="PROSITE" id="PS50003">
    <property type="entry name" value="PH_DOMAIN"/>
    <property type="match status" value="1"/>
</dbReference>
<feature type="region of interest" description="Disordered" evidence="2">
    <location>
        <begin position="1783"/>
        <end position="2094"/>
    </location>
</feature>
<dbReference type="SMART" id="SM00228">
    <property type="entry name" value="PDZ"/>
    <property type="match status" value="1"/>
</dbReference>
<feature type="compositionally biased region" description="Low complexity" evidence="2">
    <location>
        <begin position="308"/>
        <end position="323"/>
    </location>
</feature>
<feature type="compositionally biased region" description="Low complexity" evidence="2">
    <location>
        <begin position="1606"/>
        <end position="1623"/>
    </location>
</feature>
<dbReference type="Gene3D" id="2.30.42.10">
    <property type="match status" value="1"/>
</dbReference>
<dbReference type="Pfam" id="PF00620">
    <property type="entry name" value="RhoGAP"/>
    <property type="match status" value="1"/>
</dbReference>
<feature type="compositionally biased region" description="Polar residues" evidence="2">
    <location>
        <begin position="1923"/>
        <end position="1934"/>
    </location>
</feature>
<dbReference type="InterPro" id="IPR041681">
    <property type="entry name" value="PH_9"/>
</dbReference>
<dbReference type="Gene3D" id="2.30.29.30">
    <property type="entry name" value="Pleckstrin-homology domain (PH domain)/Phosphotyrosine-binding domain (PTB)"/>
    <property type="match status" value="1"/>
</dbReference>
<dbReference type="PANTHER" id="PTHR23175">
    <property type="entry name" value="PDZ DOMAIN-CONTAINING PROTEIN"/>
    <property type="match status" value="1"/>
</dbReference>
<dbReference type="InterPro" id="IPR041489">
    <property type="entry name" value="PDZ_6"/>
</dbReference>
<proteinExistence type="predicted"/>
<feature type="compositionally biased region" description="Basic and acidic residues" evidence="2">
    <location>
        <begin position="764"/>
        <end position="797"/>
    </location>
</feature>
<feature type="compositionally biased region" description="Polar residues" evidence="2">
    <location>
        <begin position="251"/>
        <end position="262"/>
    </location>
</feature>
<feature type="compositionally biased region" description="Basic and acidic residues" evidence="2">
    <location>
        <begin position="2006"/>
        <end position="2018"/>
    </location>
</feature>
<keyword evidence="1" id="KW-0343">GTPase activation</keyword>
<feature type="region of interest" description="Disordered" evidence="2">
    <location>
        <begin position="308"/>
        <end position="327"/>
    </location>
</feature>
<feature type="compositionally biased region" description="Basic and acidic residues" evidence="2">
    <location>
        <begin position="1709"/>
        <end position="1720"/>
    </location>
</feature>
<feature type="compositionally biased region" description="Basic residues" evidence="2">
    <location>
        <begin position="1199"/>
        <end position="1208"/>
    </location>
</feature>
<feature type="compositionally biased region" description="Basic and acidic residues" evidence="2">
    <location>
        <begin position="1783"/>
        <end position="1798"/>
    </location>
</feature>
<reference evidence="7" key="1">
    <citation type="submission" date="2025-08" db="UniProtKB">
        <authorList>
            <consortium name="RefSeq"/>
        </authorList>
    </citation>
    <scope>IDENTIFICATION</scope>
</reference>
<feature type="region of interest" description="Disordered" evidence="2">
    <location>
        <begin position="1488"/>
        <end position="1675"/>
    </location>
</feature>
<dbReference type="Gene3D" id="1.10.555.10">
    <property type="entry name" value="Rho GTPase activation protein"/>
    <property type="match status" value="1"/>
</dbReference>
<feature type="region of interest" description="Disordered" evidence="2">
    <location>
        <begin position="1701"/>
        <end position="1754"/>
    </location>
</feature>
<evidence type="ECO:0000313" key="7">
    <source>
        <dbReference type="RefSeq" id="XP_022079934.1"/>
    </source>
</evidence>
<dbReference type="GO" id="GO:0005543">
    <property type="term" value="F:phospholipid binding"/>
    <property type="evidence" value="ECO:0007669"/>
    <property type="project" value="InterPro"/>
</dbReference>
<feature type="compositionally biased region" description="Low complexity" evidence="2">
    <location>
        <begin position="1734"/>
        <end position="1744"/>
    </location>
</feature>
<dbReference type="SUPFAM" id="SSF48350">
    <property type="entry name" value="GTPase activation domain, GAP"/>
    <property type="match status" value="1"/>
</dbReference>
<feature type="region of interest" description="Disordered" evidence="2">
    <location>
        <begin position="167"/>
        <end position="212"/>
    </location>
</feature>
<feature type="domain" description="PH" evidence="3">
    <location>
        <begin position="1022"/>
        <end position="1131"/>
    </location>
</feature>
<dbReference type="OrthoDB" id="6281275at2759"/>
<dbReference type="InterPro" id="IPR000198">
    <property type="entry name" value="RhoGAP_dom"/>
</dbReference>
<feature type="domain" description="PDZ" evidence="4">
    <location>
        <begin position="39"/>
        <end position="153"/>
    </location>
</feature>
<dbReference type="PANTHER" id="PTHR23175:SF23">
    <property type="entry name" value="PDZ DOMAIN-CONTAINING PROTEIN"/>
    <property type="match status" value="1"/>
</dbReference>
<feature type="compositionally biased region" description="Polar residues" evidence="2">
    <location>
        <begin position="1177"/>
        <end position="1195"/>
    </location>
</feature>
<feature type="compositionally biased region" description="Polar residues" evidence="2">
    <location>
        <begin position="939"/>
        <end position="949"/>
    </location>
</feature>
<dbReference type="SMART" id="SM00233">
    <property type="entry name" value="PH"/>
    <property type="match status" value="1"/>
</dbReference>
<protein>
    <submittedName>
        <fullName evidence="7">Rho GTPase-activating protein 21-like isoform X1</fullName>
    </submittedName>
</protein>
<feature type="domain" description="Rho-GAP" evidence="5">
    <location>
        <begin position="1231"/>
        <end position="1423"/>
    </location>
</feature>
<name>A0A8B7XGM0_ACAPL</name>
<feature type="compositionally biased region" description="Low complexity" evidence="2">
    <location>
        <begin position="1885"/>
        <end position="1901"/>
    </location>
</feature>
<feature type="compositionally biased region" description="Polar residues" evidence="2">
    <location>
        <begin position="373"/>
        <end position="387"/>
    </location>
</feature>
<dbReference type="GeneID" id="110973414"/>
<dbReference type="InterPro" id="IPR036034">
    <property type="entry name" value="PDZ_sf"/>
</dbReference>
<dbReference type="Proteomes" id="UP000694845">
    <property type="component" value="Unplaced"/>
</dbReference>
<feature type="compositionally biased region" description="Polar residues" evidence="2">
    <location>
        <begin position="1835"/>
        <end position="1871"/>
    </location>
</feature>
<dbReference type="PROSITE" id="PS50106">
    <property type="entry name" value="PDZ"/>
    <property type="match status" value="1"/>
</dbReference>
<feature type="compositionally biased region" description="Basic and acidic residues" evidence="2">
    <location>
        <begin position="1646"/>
        <end position="1675"/>
    </location>
</feature>
<feature type="compositionally biased region" description="Polar residues" evidence="2">
    <location>
        <begin position="2043"/>
        <end position="2059"/>
    </location>
</feature>
<feature type="compositionally biased region" description="Low complexity" evidence="2">
    <location>
        <begin position="195"/>
        <end position="205"/>
    </location>
</feature>